<feature type="compositionally biased region" description="Basic and acidic residues" evidence="4">
    <location>
        <begin position="248"/>
        <end position="264"/>
    </location>
</feature>
<feature type="region of interest" description="Disordered" evidence="4">
    <location>
        <begin position="327"/>
        <end position="347"/>
    </location>
</feature>
<dbReference type="Proteomes" id="UP001174909">
    <property type="component" value="Unassembled WGS sequence"/>
</dbReference>
<gene>
    <name evidence="6" type="ORF">GBAR_LOCUS4307</name>
</gene>
<sequence length="347" mass="38872">MATATTGRKRKAPPLSPSEGPPTEKSKPRKKCERRGCEQFSPYPFCFVRATDKCAGDGHTARWYHLSAGQHFCNECFDYFYRSNKPGNLVYNSWCTMWERESGERVTPGAKMFLVDQYLPVWVRCTLPECRKWRKLPPAIELHHVKQDIVKCSNCSRPEDEVVAMVKKEEWINTVSYTPMLRFSLLAPLLSEYFPDGVGISPATIRHSSTARKRVGKLVKKDVTQPGNNRGSAIADGRGNEGVGEGGGETKEEEKRKEGDKEVESMLGKVAESVRGGEEGGREGREGGEGEKGRQMVKVEGERVAVEPTKKEVAWKTLVDKNGHHVPATLLHPLHPFHHPHEGPRAQ</sequence>
<feature type="region of interest" description="Disordered" evidence="4">
    <location>
        <begin position="209"/>
        <end position="303"/>
    </location>
</feature>
<keyword evidence="1" id="KW-0479">Metal-binding</keyword>
<dbReference type="InterPro" id="IPR011124">
    <property type="entry name" value="Znf_CW"/>
</dbReference>
<keyword evidence="7" id="KW-1185">Reference proteome</keyword>
<proteinExistence type="predicted"/>
<keyword evidence="2" id="KW-0863">Zinc-finger</keyword>
<evidence type="ECO:0000313" key="7">
    <source>
        <dbReference type="Proteomes" id="UP001174909"/>
    </source>
</evidence>
<evidence type="ECO:0000256" key="2">
    <source>
        <dbReference type="ARBA" id="ARBA00022771"/>
    </source>
</evidence>
<feature type="domain" description="CW-type" evidence="5">
    <location>
        <begin position="116"/>
        <end position="163"/>
    </location>
</feature>
<feature type="region of interest" description="Disordered" evidence="4">
    <location>
        <begin position="1"/>
        <end position="30"/>
    </location>
</feature>
<dbReference type="PROSITE" id="PS51050">
    <property type="entry name" value="ZF_CW"/>
    <property type="match status" value="1"/>
</dbReference>
<dbReference type="AlphaFoldDB" id="A0AA35R681"/>
<feature type="compositionally biased region" description="Basic and acidic residues" evidence="4">
    <location>
        <begin position="275"/>
        <end position="303"/>
    </location>
</feature>
<organism evidence="6 7">
    <name type="scientific">Geodia barretti</name>
    <name type="common">Barrett's horny sponge</name>
    <dbReference type="NCBI Taxonomy" id="519541"/>
    <lineage>
        <taxon>Eukaryota</taxon>
        <taxon>Metazoa</taxon>
        <taxon>Porifera</taxon>
        <taxon>Demospongiae</taxon>
        <taxon>Heteroscleromorpha</taxon>
        <taxon>Tetractinellida</taxon>
        <taxon>Astrophorina</taxon>
        <taxon>Geodiidae</taxon>
        <taxon>Geodia</taxon>
    </lineage>
</organism>
<protein>
    <submittedName>
        <fullName evidence="6">Lysine-specific histone demethylase 1B</fullName>
    </submittedName>
</protein>
<dbReference type="GO" id="GO:0008270">
    <property type="term" value="F:zinc ion binding"/>
    <property type="evidence" value="ECO:0007669"/>
    <property type="project" value="UniProtKB-KW"/>
</dbReference>
<evidence type="ECO:0000259" key="5">
    <source>
        <dbReference type="PROSITE" id="PS51050"/>
    </source>
</evidence>
<keyword evidence="3" id="KW-0862">Zinc</keyword>
<comment type="caution">
    <text evidence="6">The sequence shown here is derived from an EMBL/GenBank/DDBJ whole genome shotgun (WGS) entry which is preliminary data.</text>
</comment>
<feature type="compositionally biased region" description="Basic residues" evidence="4">
    <location>
        <begin position="209"/>
        <end position="218"/>
    </location>
</feature>
<evidence type="ECO:0000256" key="1">
    <source>
        <dbReference type="ARBA" id="ARBA00022723"/>
    </source>
</evidence>
<feature type="non-terminal residue" evidence="6">
    <location>
        <position position="1"/>
    </location>
</feature>
<dbReference type="EMBL" id="CASHTH010000622">
    <property type="protein sequence ID" value="CAI8005570.1"/>
    <property type="molecule type" value="Genomic_DNA"/>
</dbReference>
<evidence type="ECO:0000256" key="3">
    <source>
        <dbReference type="ARBA" id="ARBA00022833"/>
    </source>
</evidence>
<name>A0AA35R681_GEOBA</name>
<reference evidence="6" key="1">
    <citation type="submission" date="2023-03" db="EMBL/GenBank/DDBJ databases">
        <authorList>
            <person name="Steffen K."/>
            <person name="Cardenas P."/>
        </authorList>
    </citation>
    <scope>NUCLEOTIDE SEQUENCE</scope>
</reference>
<accession>A0AA35R681</accession>
<evidence type="ECO:0000313" key="6">
    <source>
        <dbReference type="EMBL" id="CAI8005570.1"/>
    </source>
</evidence>
<evidence type="ECO:0000256" key="4">
    <source>
        <dbReference type="SAM" id="MobiDB-lite"/>
    </source>
</evidence>